<dbReference type="Proteomes" id="UP001501459">
    <property type="component" value="Unassembled WGS sequence"/>
</dbReference>
<proteinExistence type="predicted"/>
<gene>
    <name evidence="2" type="ORF">GCM10008983_07750</name>
</gene>
<evidence type="ECO:0000256" key="1">
    <source>
        <dbReference type="SAM" id="MobiDB-lite"/>
    </source>
</evidence>
<organism evidence="2 3">
    <name type="scientific">Lentibacillus halophilus</name>
    <dbReference type="NCBI Taxonomy" id="295065"/>
    <lineage>
        <taxon>Bacteria</taxon>
        <taxon>Bacillati</taxon>
        <taxon>Bacillota</taxon>
        <taxon>Bacilli</taxon>
        <taxon>Bacillales</taxon>
        <taxon>Bacillaceae</taxon>
        <taxon>Lentibacillus</taxon>
    </lineage>
</organism>
<name>A0ABN0Z532_9BACI</name>
<protein>
    <recommendedName>
        <fullName evidence="4">Lipoprotein</fullName>
    </recommendedName>
</protein>
<dbReference type="RefSeq" id="WP_343751311.1">
    <property type="nucleotide sequence ID" value="NZ_BAAADM010000018.1"/>
</dbReference>
<feature type="region of interest" description="Disordered" evidence="1">
    <location>
        <begin position="27"/>
        <end position="58"/>
    </location>
</feature>
<dbReference type="EMBL" id="BAAADM010000018">
    <property type="protein sequence ID" value="GAA0433588.1"/>
    <property type="molecule type" value="Genomic_DNA"/>
</dbReference>
<evidence type="ECO:0000313" key="2">
    <source>
        <dbReference type="EMBL" id="GAA0433588.1"/>
    </source>
</evidence>
<accession>A0ABN0Z532</accession>
<evidence type="ECO:0000313" key="3">
    <source>
        <dbReference type="Proteomes" id="UP001501459"/>
    </source>
</evidence>
<feature type="compositionally biased region" description="Basic and acidic residues" evidence="1">
    <location>
        <begin position="46"/>
        <end position="58"/>
    </location>
</feature>
<sequence>MKQHMRGMIILLVCSFIFVSCSNEKETGSSAENQTEKTDNQGSEVTEEKAEDISFGEKKDLGEKENVDSIFAFLDQLKLPNMTLDSEEDFNYLFSKSFISTKDEPMYLLHLTYNDGASNDLLAETHLYISNNTKRIDYGDVYDKETETLSSGTEVTIGKYDTEFITTLFEEDGIYYRFEVVSEDREAVKEYLIGIMEEMEKKNDLYEKMHTELENTVNEYFIMPNYFANNLNLESMNMADEAISFRYEEDFITDNDEEVDSQLIYFTSNESDPAFENFHDEDISEDIELPSGRKAKKIVEEDRENSIYLEENDVHIKFTGRRIERPLDNEGADELIKIIDSMEVD</sequence>
<dbReference type="PROSITE" id="PS51257">
    <property type="entry name" value="PROKAR_LIPOPROTEIN"/>
    <property type="match status" value="1"/>
</dbReference>
<reference evidence="2 3" key="1">
    <citation type="journal article" date="2019" name="Int. J. Syst. Evol. Microbiol.">
        <title>The Global Catalogue of Microorganisms (GCM) 10K type strain sequencing project: providing services to taxonomists for standard genome sequencing and annotation.</title>
        <authorList>
            <consortium name="The Broad Institute Genomics Platform"/>
            <consortium name="The Broad Institute Genome Sequencing Center for Infectious Disease"/>
            <person name="Wu L."/>
            <person name="Ma J."/>
        </authorList>
    </citation>
    <scope>NUCLEOTIDE SEQUENCE [LARGE SCALE GENOMIC DNA]</scope>
    <source>
        <strain evidence="2 3">JCM 12149</strain>
    </source>
</reference>
<evidence type="ECO:0008006" key="4">
    <source>
        <dbReference type="Google" id="ProtNLM"/>
    </source>
</evidence>
<keyword evidence="3" id="KW-1185">Reference proteome</keyword>
<comment type="caution">
    <text evidence="2">The sequence shown here is derived from an EMBL/GenBank/DDBJ whole genome shotgun (WGS) entry which is preliminary data.</text>
</comment>